<dbReference type="Proteomes" id="UP000274131">
    <property type="component" value="Unassembled WGS sequence"/>
</dbReference>
<evidence type="ECO:0000313" key="1">
    <source>
        <dbReference type="EMBL" id="VDD90075.1"/>
    </source>
</evidence>
<evidence type="ECO:0000313" key="2">
    <source>
        <dbReference type="Proteomes" id="UP000274131"/>
    </source>
</evidence>
<dbReference type="InterPro" id="IPR038050">
    <property type="entry name" value="Neuro_actylchol_rec"/>
</dbReference>
<dbReference type="WBParaSite" id="EVEC_0000517301-mRNA-1">
    <property type="protein sequence ID" value="EVEC_0000517301-mRNA-1"/>
    <property type="gene ID" value="EVEC_0000517301"/>
</dbReference>
<proteinExistence type="predicted"/>
<dbReference type="SUPFAM" id="SSF90112">
    <property type="entry name" value="Neurotransmitter-gated ion-channel transmembrane pore"/>
    <property type="match status" value="1"/>
</dbReference>
<organism evidence="3">
    <name type="scientific">Enterobius vermicularis</name>
    <name type="common">Human pinworm</name>
    <dbReference type="NCBI Taxonomy" id="51028"/>
    <lineage>
        <taxon>Eukaryota</taxon>
        <taxon>Metazoa</taxon>
        <taxon>Ecdysozoa</taxon>
        <taxon>Nematoda</taxon>
        <taxon>Chromadorea</taxon>
        <taxon>Rhabditida</taxon>
        <taxon>Spirurina</taxon>
        <taxon>Oxyuridomorpha</taxon>
        <taxon>Oxyuroidea</taxon>
        <taxon>Oxyuridae</taxon>
        <taxon>Enterobius</taxon>
    </lineage>
</organism>
<reference evidence="3" key="1">
    <citation type="submission" date="2017-02" db="UniProtKB">
        <authorList>
            <consortium name="WormBaseParasite"/>
        </authorList>
    </citation>
    <scope>IDENTIFICATION</scope>
</reference>
<dbReference type="InterPro" id="IPR036719">
    <property type="entry name" value="Neuro-gated_channel_TM_sf"/>
</dbReference>
<dbReference type="GO" id="GO:0006811">
    <property type="term" value="P:monoatomic ion transport"/>
    <property type="evidence" value="ECO:0007669"/>
    <property type="project" value="InterPro"/>
</dbReference>
<dbReference type="Gene3D" id="1.20.58.390">
    <property type="entry name" value="Neurotransmitter-gated ion-channel transmembrane domain"/>
    <property type="match status" value="1"/>
</dbReference>
<reference evidence="1 2" key="2">
    <citation type="submission" date="2018-10" db="EMBL/GenBank/DDBJ databases">
        <authorList>
            <consortium name="Pathogen Informatics"/>
        </authorList>
    </citation>
    <scope>NUCLEOTIDE SEQUENCE [LARGE SCALE GENOMIC DNA]</scope>
</reference>
<accession>A0A0N4V4S5</accession>
<dbReference type="AlphaFoldDB" id="A0A0N4V4S5"/>
<keyword evidence="2" id="KW-1185">Reference proteome</keyword>
<dbReference type="EMBL" id="UXUI01007974">
    <property type="protein sequence ID" value="VDD90075.1"/>
    <property type="molecule type" value="Genomic_DNA"/>
</dbReference>
<name>A0A0N4V4S5_ENTVE</name>
<gene>
    <name evidence="1" type="ORF">EVEC_LOCUS4826</name>
</gene>
<sequence length="167" mass="19265">MGFIFLSLVELAIVGQMERHVFRRTKKLAEKRHPYQKVCKDSVYGSIEKTIKAVEAAPIFCHSTLRAEEPPYPKRRKTCVVERPTLDENSLHTPGSVYTSSTDAHLDDIPRSFQWSGEAVDRIFRVCIPLCFSCFNCFFWLYYTSRSKAEMERLLENGNLTGSYTPE</sequence>
<protein>
    <submittedName>
        <fullName evidence="3">G_PROTEIN_RECEP_F1_2 domain-containing protein</fullName>
    </submittedName>
</protein>
<dbReference type="GO" id="GO:0016020">
    <property type="term" value="C:membrane"/>
    <property type="evidence" value="ECO:0007669"/>
    <property type="project" value="InterPro"/>
</dbReference>
<evidence type="ECO:0000313" key="3">
    <source>
        <dbReference type="WBParaSite" id="EVEC_0000517301-mRNA-1"/>
    </source>
</evidence>